<sequence>MVVNGKEITGFAGKTVAELLNELKLNQTLVVVEINLEIIPKDHYDIRILQETDKVEIVSVVGGG</sequence>
<dbReference type="InterPro" id="IPR016155">
    <property type="entry name" value="Mopterin_synth/thiamin_S_b"/>
</dbReference>
<name>A0A135L3E1_9BACI</name>
<dbReference type="Proteomes" id="UP000070352">
    <property type="component" value="Unassembled WGS sequence"/>
</dbReference>
<dbReference type="OrthoDB" id="9798559at2"/>
<dbReference type="Gene3D" id="3.10.20.30">
    <property type="match status" value="1"/>
</dbReference>
<gene>
    <name evidence="1" type="ORF">U473_05405</name>
</gene>
<accession>A0A135L3E1</accession>
<dbReference type="Pfam" id="PF02597">
    <property type="entry name" value="ThiS"/>
    <property type="match status" value="1"/>
</dbReference>
<dbReference type="STRING" id="1413211.U473_05405"/>
<keyword evidence="2" id="KW-1185">Reference proteome</keyword>
<dbReference type="NCBIfam" id="TIGR01683">
    <property type="entry name" value="thiS"/>
    <property type="match status" value="1"/>
</dbReference>
<reference evidence="1 2" key="1">
    <citation type="submission" date="2016-02" db="EMBL/GenBank/DDBJ databases">
        <title>Draft Genome for Tepidibacillus decaturensis nov. sp. Strain Z9, an Anaerobic, Moderately Thermophilic and Heterotrophic Bacterium from Deep Subsurface of the Illinois Basin, USA.</title>
        <authorList>
            <person name="Dong Y."/>
            <person name="Chang J.Y."/>
            <person name="Sanford R."/>
            <person name="Fouke B.W."/>
        </authorList>
    </citation>
    <scope>NUCLEOTIDE SEQUENCE [LARGE SCALE GENOMIC DNA]</scope>
    <source>
        <strain evidence="1 2">Z9</strain>
    </source>
</reference>
<dbReference type="PANTHER" id="PTHR34472">
    <property type="entry name" value="SULFUR CARRIER PROTEIN THIS"/>
    <property type="match status" value="1"/>
</dbReference>
<evidence type="ECO:0008006" key="3">
    <source>
        <dbReference type="Google" id="ProtNLM"/>
    </source>
</evidence>
<dbReference type="InterPro" id="IPR012675">
    <property type="entry name" value="Beta-grasp_dom_sf"/>
</dbReference>
<protein>
    <recommendedName>
        <fullName evidence="3">Thiamine biosynthesis protein ThiS</fullName>
    </recommendedName>
</protein>
<dbReference type="SUPFAM" id="SSF54285">
    <property type="entry name" value="MoaD/ThiS"/>
    <property type="match status" value="1"/>
</dbReference>
<dbReference type="EMBL" id="LSKU01000001">
    <property type="protein sequence ID" value="KXG43512.1"/>
    <property type="molecule type" value="Genomic_DNA"/>
</dbReference>
<dbReference type="InterPro" id="IPR003749">
    <property type="entry name" value="ThiS/MoaD-like"/>
</dbReference>
<dbReference type="InterPro" id="IPR010035">
    <property type="entry name" value="Thi_S"/>
</dbReference>
<organism evidence="1 2">
    <name type="scientific">Tepidibacillus decaturensis</name>
    <dbReference type="NCBI Taxonomy" id="1413211"/>
    <lineage>
        <taxon>Bacteria</taxon>
        <taxon>Bacillati</taxon>
        <taxon>Bacillota</taxon>
        <taxon>Bacilli</taxon>
        <taxon>Bacillales</taxon>
        <taxon>Bacillaceae</taxon>
        <taxon>Tepidibacillus</taxon>
    </lineage>
</organism>
<dbReference type="RefSeq" id="WP_068724110.1">
    <property type="nucleotide sequence ID" value="NZ_LSKU01000001.1"/>
</dbReference>
<comment type="caution">
    <text evidence="1">The sequence shown here is derived from an EMBL/GenBank/DDBJ whole genome shotgun (WGS) entry which is preliminary data.</text>
</comment>
<dbReference type="CDD" id="cd00565">
    <property type="entry name" value="Ubl_ThiS"/>
    <property type="match status" value="1"/>
</dbReference>
<evidence type="ECO:0000313" key="1">
    <source>
        <dbReference type="EMBL" id="KXG43512.1"/>
    </source>
</evidence>
<dbReference type="PANTHER" id="PTHR34472:SF1">
    <property type="entry name" value="SULFUR CARRIER PROTEIN THIS"/>
    <property type="match status" value="1"/>
</dbReference>
<evidence type="ECO:0000313" key="2">
    <source>
        <dbReference type="Proteomes" id="UP000070352"/>
    </source>
</evidence>
<dbReference type="AlphaFoldDB" id="A0A135L3E1"/>
<proteinExistence type="predicted"/>